<comment type="caution">
    <text evidence="1">The sequence shown here is derived from an EMBL/GenBank/DDBJ whole genome shotgun (WGS) entry which is preliminary data.</text>
</comment>
<accession>A0A916YFR2</accession>
<reference evidence="1" key="1">
    <citation type="journal article" date="2014" name="Int. J. Syst. Evol. Microbiol.">
        <title>Complete genome sequence of Corynebacterium casei LMG S-19264T (=DSM 44701T), isolated from a smear-ripened cheese.</title>
        <authorList>
            <consortium name="US DOE Joint Genome Institute (JGI-PGF)"/>
            <person name="Walter F."/>
            <person name="Albersmeier A."/>
            <person name="Kalinowski J."/>
            <person name="Ruckert C."/>
        </authorList>
    </citation>
    <scope>NUCLEOTIDE SEQUENCE</scope>
    <source>
        <strain evidence="1">CGMCC 1.15152</strain>
    </source>
</reference>
<sequence>MPEISRARTFTQRQSGVRNIRYNYLPRHSGAGGQPPASRLREHVTNVQPTHAGTWSLFWVAIGSLFIAEVPSFGWA</sequence>
<evidence type="ECO:0000313" key="1">
    <source>
        <dbReference type="EMBL" id="GGD43115.1"/>
    </source>
</evidence>
<proteinExistence type="predicted"/>
<organism evidence="1 2">
    <name type="scientific">Microbacterium faecale</name>
    <dbReference type="NCBI Taxonomy" id="1804630"/>
    <lineage>
        <taxon>Bacteria</taxon>
        <taxon>Bacillati</taxon>
        <taxon>Actinomycetota</taxon>
        <taxon>Actinomycetes</taxon>
        <taxon>Micrococcales</taxon>
        <taxon>Microbacteriaceae</taxon>
        <taxon>Microbacterium</taxon>
    </lineage>
</organism>
<evidence type="ECO:0000313" key="2">
    <source>
        <dbReference type="Proteomes" id="UP000633205"/>
    </source>
</evidence>
<dbReference type="Proteomes" id="UP000633205">
    <property type="component" value="Unassembled WGS sequence"/>
</dbReference>
<name>A0A916YFR2_9MICO</name>
<keyword evidence="2" id="KW-1185">Reference proteome</keyword>
<dbReference type="EMBL" id="BMHO01000001">
    <property type="protein sequence ID" value="GGD43115.1"/>
    <property type="molecule type" value="Genomic_DNA"/>
</dbReference>
<dbReference type="AlphaFoldDB" id="A0A916YFR2"/>
<reference evidence="1" key="2">
    <citation type="submission" date="2020-09" db="EMBL/GenBank/DDBJ databases">
        <authorList>
            <person name="Sun Q."/>
            <person name="Zhou Y."/>
        </authorList>
    </citation>
    <scope>NUCLEOTIDE SEQUENCE</scope>
    <source>
        <strain evidence="1">CGMCC 1.15152</strain>
    </source>
</reference>
<gene>
    <name evidence="1" type="ORF">GCM10010915_25300</name>
</gene>
<protein>
    <submittedName>
        <fullName evidence="1">Uncharacterized protein</fullName>
    </submittedName>
</protein>